<evidence type="ECO:0000313" key="1">
    <source>
        <dbReference type="EMBL" id="ERT11903.1"/>
    </source>
</evidence>
<accession>U7QVQ5</accession>
<organism evidence="1 2">
    <name type="scientific">Photorhabdus temperata J3</name>
    <dbReference type="NCBI Taxonomy" id="1389415"/>
    <lineage>
        <taxon>Bacteria</taxon>
        <taxon>Pseudomonadati</taxon>
        <taxon>Pseudomonadota</taxon>
        <taxon>Gammaproteobacteria</taxon>
        <taxon>Enterobacterales</taxon>
        <taxon>Morganellaceae</taxon>
        <taxon>Photorhabdus</taxon>
    </lineage>
</organism>
<dbReference type="EMBL" id="AXDT01000165">
    <property type="protein sequence ID" value="ERT11903.1"/>
    <property type="molecule type" value="Genomic_DNA"/>
</dbReference>
<dbReference type="AlphaFoldDB" id="U7QVQ5"/>
<dbReference type="PATRIC" id="fig|1389415.4.peg.3405"/>
<keyword evidence="2" id="KW-1185">Reference proteome</keyword>
<comment type="caution">
    <text evidence="1">The sequence shown here is derived from an EMBL/GenBank/DDBJ whole genome shotgun (WGS) entry which is preliminary data.</text>
</comment>
<evidence type="ECO:0000313" key="2">
    <source>
        <dbReference type="Proteomes" id="UP000017133"/>
    </source>
</evidence>
<gene>
    <name evidence="1" type="ORF">O185_17120</name>
</gene>
<protein>
    <submittedName>
        <fullName evidence="1">Uncharacterized protein</fullName>
    </submittedName>
</protein>
<reference evidence="1 2" key="1">
    <citation type="submission" date="2013-10" db="EMBL/GenBank/DDBJ databases">
        <title>Whole Genome Shotgun Sequence of Photorhabdus temperata J3.</title>
        <authorList>
            <person name="Park G.-S."/>
            <person name="Hong S.-J."/>
            <person name="Shin J.-H."/>
        </authorList>
    </citation>
    <scope>NUCLEOTIDE SEQUENCE [LARGE SCALE GENOMIC DNA]</scope>
    <source>
        <strain evidence="1 2">J3</strain>
    </source>
</reference>
<dbReference type="Proteomes" id="UP000017133">
    <property type="component" value="Unassembled WGS sequence"/>
</dbReference>
<name>U7QVQ5_PHOTE</name>
<proteinExistence type="predicted"/>
<sequence>MRHNLPGEIMKNSTSFHQAKVRVQLPKGSEQSLFFPLLNQSFNAPH</sequence>